<dbReference type="InterPro" id="IPR045441">
    <property type="entry name" value="DUF6506"/>
</dbReference>
<evidence type="ECO:0000313" key="1">
    <source>
        <dbReference type="EMBL" id="GAH64557.1"/>
    </source>
</evidence>
<name>X1H591_9ZZZZ</name>
<protein>
    <submittedName>
        <fullName evidence="1">Uncharacterized protein</fullName>
    </submittedName>
</protein>
<organism evidence="1">
    <name type="scientific">marine sediment metagenome</name>
    <dbReference type="NCBI Taxonomy" id="412755"/>
    <lineage>
        <taxon>unclassified sequences</taxon>
        <taxon>metagenomes</taxon>
        <taxon>ecological metagenomes</taxon>
    </lineage>
</organism>
<comment type="caution">
    <text evidence="1">The sequence shown here is derived from an EMBL/GenBank/DDBJ whole genome shotgun (WGS) entry which is preliminary data.</text>
</comment>
<feature type="non-terminal residue" evidence="1">
    <location>
        <position position="1"/>
    </location>
</feature>
<proteinExistence type="predicted"/>
<dbReference type="EMBL" id="BARU01030554">
    <property type="protein sequence ID" value="GAH64557.1"/>
    <property type="molecule type" value="Genomic_DNA"/>
</dbReference>
<accession>X1H591</accession>
<dbReference type="Pfam" id="PF20116">
    <property type="entry name" value="DUF6506"/>
    <property type="match status" value="1"/>
</dbReference>
<reference evidence="1" key="1">
    <citation type="journal article" date="2014" name="Front. Microbiol.">
        <title>High frequency of phylogenetically diverse reductive dehalogenase-homologous genes in deep subseafloor sedimentary metagenomes.</title>
        <authorList>
            <person name="Kawai M."/>
            <person name="Futagami T."/>
            <person name="Toyoda A."/>
            <person name="Takaki Y."/>
            <person name="Nishi S."/>
            <person name="Hori S."/>
            <person name="Arai W."/>
            <person name="Tsubouchi T."/>
            <person name="Morono Y."/>
            <person name="Uchiyama I."/>
            <person name="Ito T."/>
            <person name="Fujiyama A."/>
            <person name="Inagaki F."/>
            <person name="Takami H."/>
        </authorList>
    </citation>
    <scope>NUCLEOTIDE SEQUENCE</scope>
    <source>
        <strain evidence="1">Expedition CK06-06</strain>
    </source>
</reference>
<gene>
    <name evidence="1" type="ORF">S03H2_48463</name>
</gene>
<dbReference type="AlphaFoldDB" id="X1H591"/>
<sequence>ELGNLDQAVDVCRELVQNEGIQAITLCPGFSHQAVAKMANAVGEGVAINVARGDVPSGRVTGEILKKEGWSSKGH</sequence>